<comment type="caution">
    <text evidence="1">The sequence shown here is derived from an EMBL/GenBank/DDBJ whole genome shotgun (WGS) entry which is preliminary data.</text>
</comment>
<dbReference type="AlphaFoldDB" id="A0A5B0LZF4"/>
<proteinExistence type="predicted"/>
<evidence type="ECO:0000313" key="1">
    <source>
        <dbReference type="EMBL" id="KAA1069240.1"/>
    </source>
</evidence>
<evidence type="ECO:0000313" key="2">
    <source>
        <dbReference type="Proteomes" id="UP000324748"/>
    </source>
</evidence>
<protein>
    <submittedName>
        <fullName evidence="1">Uncharacterized protein</fullName>
    </submittedName>
</protein>
<keyword evidence="2" id="KW-1185">Reference proteome</keyword>
<accession>A0A5B0LZF4</accession>
<reference evidence="1 2" key="1">
    <citation type="submission" date="2019-05" db="EMBL/GenBank/DDBJ databases">
        <title>Emergence of the Ug99 lineage of the wheat stem rust pathogen through somatic hybridization.</title>
        <authorList>
            <person name="Li F."/>
            <person name="Upadhyaya N.M."/>
            <person name="Sperschneider J."/>
            <person name="Matny O."/>
            <person name="Nguyen-Phuc H."/>
            <person name="Mago R."/>
            <person name="Raley C."/>
            <person name="Miller M.E."/>
            <person name="Silverstein K.A.T."/>
            <person name="Henningsen E."/>
            <person name="Hirsch C.D."/>
            <person name="Visser B."/>
            <person name="Pretorius Z.A."/>
            <person name="Steffenson B.J."/>
            <person name="Schwessinger B."/>
            <person name="Dodds P.N."/>
            <person name="Figueroa M."/>
        </authorList>
    </citation>
    <scope>NUCLEOTIDE SEQUENCE [LARGE SCALE GENOMIC DNA]</scope>
    <source>
        <strain evidence="1">21-0</strain>
    </source>
</reference>
<sequence length="161" mass="18931">MWHTDLASHTFEVFKRKIIRLLTPTRRHFDCLLKAEMAKGRINWQFIIVNSFYFGHAVGNHPTKKILVKLWMRNPDQKEKDQAVQEDNLTFNYGNEPKQLRLKAEQARELANPKANKSKDPVIPLIADLMAHILARFGRNNKQMWIENPEDNTESMHINNN</sequence>
<organism evidence="1 2">
    <name type="scientific">Puccinia graminis f. sp. tritici</name>
    <dbReference type="NCBI Taxonomy" id="56615"/>
    <lineage>
        <taxon>Eukaryota</taxon>
        <taxon>Fungi</taxon>
        <taxon>Dikarya</taxon>
        <taxon>Basidiomycota</taxon>
        <taxon>Pucciniomycotina</taxon>
        <taxon>Pucciniomycetes</taxon>
        <taxon>Pucciniales</taxon>
        <taxon>Pucciniaceae</taxon>
        <taxon>Puccinia</taxon>
    </lineage>
</organism>
<dbReference type="EMBL" id="VSWC01000183">
    <property type="protein sequence ID" value="KAA1069240.1"/>
    <property type="molecule type" value="Genomic_DNA"/>
</dbReference>
<dbReference type="Proteomes" id="UP000324748">
    <property type="component" value="Unassembled WGS sequence"/>
</dbReference>
<gene>
    <name evidence="1" type="ORF">PGT21_017652</name>
</gene>
<name>A0A5B0LZF4_PUCGR</name>